<gene>
    <name evidence="1" type="ORF">G3569_18195</name>
</gene>
<proteinExistence type="predicted"/>
<dbReference type="EMBL" id="JAALLS010000067">
    <property type="protein sequence ID" value="NGP90290.1"/>
    <property type="molecule type" value="Genomic_DNA"/>
</dbReference>
<keyword evidence="2" id="KW-1185">Reference proteome</keyword>
<organism evidence="1 2">
    <name type="scientific">Fodinibius halophilus</name>
    <dbReference type="NCBI Taxonomy" id="1736908"/>
    <lineage>
        <taxon>Bacteria</taxon>
        <taxon>Pseudomonadati</taxon>
        <taxon>Balneolota</taxon>
        <taxon>Balneolia</taxon>
        <taxon>Balneolales</taxon>
        <taxon>Balneolaceae</taxon>
        <taxon>Fodinibius</taxon>
    </lineage>
</organism>
<dbReference type="RefSeq" id="WP_165271510.1">
    <property type="nucleotide sequence ID" value="NZ_JAALLS010000067.1"/>
</dbReference>
<comment type="caution">
    <text evidence="1">The sequence shown here is derived from an EMBL/GenBank/DDBJ whole genome shotgun (WGS) entry which is preliminary data.</text>
</comment>
<dbReference type="Pfam" id="PF13620">
    <property type="entry name" value="CarboxypepD_reg"/>
    <property type="match status" value="1"/>
</dbReference>
<name>A0A6M1TQ01_9BACT</name>
<sequence length="276" mass="30502">TPAPAAVAPSVSHTMMLRIFFAICISLVLINSAYAQQSNSDLPTGAVRGIVTDSTGKPLSNVHVSAAYYGDTTDRNGEFQIDMLEPGIHVVEAWRRDLITEKLNIKIEKNTKEVQLRMHRATEACCMLDGRWEITLIVYNDMRKDANSEGKGVKGTILFSQNYKIQLVSKRGPSDPTLDEFGKYNIDLTSILGKNFTSATTNTIFAGPDSSDILTEVHGYISSANEVRINLIPRMSHGGISMEGKITGNKLINGTWHKRDFATKVTGHFIMKRLPK</sequence>
<keyword evidence="1" id="KW-0121">Carboxypeptidase</keyword>
<dbReference type="Proteomes" id="UP000479132">
    <property type="component" value="Unassembled WGS sequence"/>
</dbReference>
<dbReference type="InterPro" id="IPR013784">
    <property type="entry name" value="Carb-bd-like_fold"/>
</dbReference>
<evidence type="ECO:0000313" key="1">
    <source>
        <dbReference type="EMBL" id="NGP90290.1"/>
    </source>
</evidence>
<feature type="non-terminal residue" evidence="1">
    <location>
        <position position="1"/>
    </location>
</feature>
<dbReference type="Gene3D" id="2.60.40.1120">
    <property type="entry name" value="Carboxypeptidase-like, regulatory domain"/>
    <property type="match status" value="1"/>
</dbReference>
<dbReference type="AlphaFoldDB" id="A0A6M1TQ01"/>
<dbReference type="GO" id="GO:0030246">
    <property type="term" value="F:carbohydrate binding"/>
    <property type="evidence" value="ECO:0007669"/>
    <property type="project" value="InterPro"/>
</dbReference>
<protein>
    <submittedName>
        <fullName evidence="1">Carboxypeptidase regulatory-like domain-containing protein</fullName>
    </submittedName>
</protein>
<dbReference type="GO" id="GO:0004180">
    <property type="term" value="F:carboxypeptidase activity"/>
    <property type="evidence" value="ECO:0007669"/>
    <property type="project" value="UniProtKB-KW"/>
</dbReference>
<accession>A0A6M1TQ01</accession>
<keyword evidence="1" id="KW-0378">Hydrolase</keyword>
<reference evidence="1 2" key="1">
    <citation type="submission" date="2020-02" db="EMBL/GenBank/DDBJ databases">
        <title>Aliifodinibius halophilus 2W32, complete genome.</title>
        <authorList>
            <person name="Li Y."/>
            <person name="Wu S."/>
        </authorList>
    </citation>
    <scope>NUCLEOTIDE SEQUENCE [LARGE SCALE GENOMIC DNA]</scope>
    <source>
        <strain evidence="1 2">2W32</strain>
    </source>
</reference>
<keyword evidence="1" id="KW-0645">Protease</keyword>
<dbReference type="SUPFAM" id="SSF49452">
    <property type="entry name" value="Starch-binding domain-like"/>
    <property type="match status" value="1"/>
</dbReference>
<evidence type="ECO:0000313" key="2">
    <source>
        <dbReference type="Proteomes" id="UP000479132"/>
    </source>
</evidence>